<dbReference type="Pfam" id="PF04577">
    <property type="entry name" value="Glyco_transf_61"/>
    <property type="match status" value="1"/>
</dbReference>
<reference evidence="2" key="1">
    <citation type="submission" date="2019-12" db="EMBL/GenBank/DDBJ databases">
        <authorList>
            <person name="Cremers G."/>
        </authorList>
    </citation>
    <scope>NUCLEOTIDE SEQUENCE</scope>
    <source>
        <strain evidence="2">Mbul2</strain>
    </source>
</reference>
<dbReference type="InterPro" id="IPR049625">
    <property type="entry name" value="Glyco_transf_61_cat"/>
</dbReference>
<organism evidence="2">
    <name type="scientific">Methylobacterium bullatum</name>
    <dbReference type="NCBI Taxonomy" id="570505"/>
    <lineage>
        <taxon>Bacteria</taxon>
        <taxon>Pseudomonadati</taxon>
        <taxon>Pseudomonadota</taxon>
        <taxon>Alphaproteobacteria</taxon>
        <taxon>Hyphomicrobiales</taxon>
        <taxon>Methylobacteriaceae</taxon>
        <taxon>Methylobacterium</taxon>
    </lineage>
</organism>
<name>A0A679KB90_9HYPH</name>
<proteinExistence type="predicted"/>
<dbReference type="EMBL" id="LR743511">
    <property type="protein sequence ID" value="CAA2145383.1"/>
    <property type="molecule type" value="Genomic_DNA"/>
</dbReference>
<dbReference type="RefSeq" id="WP_339163864.1">
    <property type="nucleotide sequence ID" value="NZ_LR743511.1"/>
</dbReference>
<protein>
    <recommendedName>
        <fullName evidence="1">Glycosyltransferase 61 catalytic domain-containing protein</fullName>
    </recommendedName>
</protein>
<dbReference type="GO" id="GO:0016757">
    <property type="term" value="F:glycosyltransferase activity"/>
    <property type="evidence" value="ECO:0007669"/>
    <property type="project" value="InterPro"/>
</dbReference>
<dbReference type="AlphaFoldDB" id="A0A679KB90"/>
<gene>
    <name evidence="2" type="ORF">MBLL_04503</name>
</gene>
<accession>A0A679KB90</accession>
<sequence>MSRKLKSLARAKHWIELFRVAKKGENKIDYSACLSYQLQAALGLSDEAKIKACCIKIKKIGNIDQSIKTATILLKYERPLEAAGIIAGLPRDQRTGQAANLAKRIEKTTKDRTTRRKVRNLLYRKVPSRETLSKTIKHRFPRDSDEFSVPASRIEVIRIAGVEPEIEEHAKLLFSRFEAALKKENFPVVTEYQDVFVNDRGMIWSADGSVYQSLMGVVPAVTDPTSVPNFDEAFGCTGQQKGYFEWIVRRLSALAWRLDPTTPDCPILLRQQHLNLAKDALCALGVHEDKLIAIEGPVFCRRLYVGDATISMLPRTSVFQPTYGGLIAAAERRNNSESPRRFYISRRDSTRRSMTNEADFERALSERGITPIVLSELGLLEKINLFRNAELVIGAHGAGLSHLIFAKPGMRVIEIMPTSLAKSVMLGVQTCFTRLSAVYGHHHTFVLQPMDPATSEWSPNIADIDRVLAAG</sequence>
<evidence type="ECO:0000313" key="2">
    <source>
        <dbReference type="EMBL" id="CAA2145383.1"/>
    </source>
</evidence>
<evidence type="ECO:0000259" key="1">
    <source>
        <dbReference type="Pfam" id="PF04577"/>
    </source>
</evidence>
<feature type="domain" description="Glycosyltransferase 61 catalytic" evidence="1">
    <location>
        <begin position="259"/>
        <end position="413"/>
    </location>
</feature>